<accession>A0ABX0GZV1</accession>
<evidence type="ECO:0000313" key="6">
    <source>
        <dbReference type="Proteomes" id="UP000800981"/>
    </source>
</evidence>
<gene>
    <name evidence="5" type="ORF">G9H71_14910</name>
</gene>
<dbReference type="InterPro" id="IPR029055">
    <property type="entry name" value="Ntn_hydrolases_N"/>
</dbReference>
<organism evidence="5 6">
    <name type="scientific">Motilibacter deserti</name>
    <dbReference type="NCBI Taxonomy" id="2714956"/>
    <lineage>
        <taxon>Bacteria</taxon>
        <taxon>Bacillati</taxon>
        <taxon>Actinomycetota</taxon>
        <taxon>Actinomycetes</taxon>
        <taxon>Motilibacterales</taxon>
        <taxon>Motilibacteraceae</taxon>
        <taxon>Motilibacter</taxon>
    </lineage>
</organism>
<dbReference type="PANTHER" id="PTHR43199:SF1">
    <property type="entry name" value="GLUTATHIONE HYDROLASE PROENZYME"/>
    <property type="match status" value="1"/>
</dbReference>
<evidence type="ECO:0000313" key="5">
    <source>
        <dbReference type="EMBL" id="NHC15077.1"/>
    </source>
</evidence>
<comment type="similarity">
    <text evidence="1">Belongs to the gamma-glutamyltransferase family.</text>
</comment>
<dbReference type="SUPFAM" id="SSF56235">
    <property type="entry name" value="N-terminal nucleophile aminohydrolases (Ntn hydrolases)"/>
    <property type="match status" value="1"/>
</dbReference>
<dbReference type="Proteomes" id="UP000800981">
    <property type="component" value="Unassembled WGS sequence"/>
</dbReference>
<evidence type="ECO:0000256" key="1">
    <source>
        <dbReference type="ARBA" id="ARBA00009381"/>
    </source>
</evidence>
<dbReference type="RefSeq" id="WP_166283209.1">
    <property type="nucleotide sequence ID" value="NZ_JAANNP010000015.1"/>
</dbReference>
<evidence type="ECO:0000256" key="3">
    <source>
        <dbReference type="ARBA" id="ARBA00022801"/>
    </source>
</evidence>
<evidence type="ECO:0000256" key="2">
    <source>
        <dbReference type="ARBA" id="ARBA00022679"/>
    </source>
</evidence>
<sequence>MAARAAVAAGHSETAAAAALALRSGGNAFDAVVAAGFAAAVAEPTLSSLGGGGFLLASPAAGKPVVLDFFVDAPGRGRPPADLEPHFLPVKVHWTGAQQVFHAGWGSVAVPGCLDGYLNAHRRLGRLPLADVVEPARRLAAEGAVLDAAQAEVIALLGEILTLTPDGREVFAPRGRLLEAGERLHNEALAALLADVASGRVASFSDPQIGEPLVAAMQANGGLVTAKDLVAYEVVEREPLVLAYRGATIATNPAPSFGGGLVTRGLRELGDEPVDASPAAYSRLCQVLVAMSERHVQGPASVRGTTHVSVVDAEGNVAAMTTSNGSCSGTFAPGTGIQLNNVMGEADLHPEGFHVTPPGTRIGSMMAPSVVRRGDGSAVGLGSGGSERIRSALTCVLSGLLDRGLGLEDAVRAPRLHWDRAQLQVEPGLPVEVARALAERWPANVWSARDLYFGGVHSVAVDADGEVSAVGDDRRGGAGVVVDLR</sequence>
<keyword evidence="4" id="KW-0865">Zymogen</keyword>
<keyword evidence="6" id="KW-1185">Reference proteome</keyword>
<keyword evidence="3" id="KW-0378">Hydrolase</keyword>
<dbReference type="InterPro" id="IPR043137">
    <property type="entry name" value="GGT_ssub_C"/>
</dbReference>
<reference evidence="5 6" key="1">
    <citation type="submission" date="2020-03" db="EMBL/GenBank/DDBJ databases">
        <title>Two novel Motilibacter sp.</title>
        <authorList>
            <person name="Liu S."/>
        </authorList>
    </citation>
    <scope>NUCLEOTIDE SEQUENCE [LARGE SCALE GENOMIC DNA]</scope>
    <source>
        <strain evidence="5 6">E257</strain>
    </source>
</reference>
<name>A0ABX0GZV1_9ACTN</name>
<dbReference type="Gene3D" id="3.60.20.40">
    <property type="match status" value="1"/>
</dbReference>
<dbReference type="EMBL" id="JAANNP010000015">
    <property type="protein sequence ID" value="NHC15077.1"/>
    <property type="molecule type" value="Genomic_DNA"/>
</dbReference>
<evidence type="ECO:0000256" key="4">
    <source>
        <dbReference type="ARBA" id="ARBA00023145"/>
    </source>
</evidence>
<dbReference type="InterPro" id="IPR051792">
    <property type="entry name" value="GGT_bact"/>
</dbReference>
<dbReference type="Pfam" id="PF01019">
    <property type="entry name" value="G_glu_transpept"/>
    <property type="match status" value="2"/>
</dbReference>
<comment type="caution">
    <text evidence="5">The sequence shown here is derived from an EMBL/GenBank/DDBJ whole genome shotgun (WGS) entry which is preliminary data.</text>
</comment>
<dbReference type="PRINTS" id="PR01210">
    <property type="entry name" value="GGTRANSPTASE"/>
</dbReference>
<keyword evidence="2" id="KW-0808">Transferase</keyword>
<protein>
    <submittedName>
        <fullName evidence="5">Gamma-glutamyltransferase</fullName>
    </submittedName>
</protein>
<dbReference type="PANTHER" id="PTHR43199">
    <property type="entry name" value="GLUTATHIONE HYDROLASE"/>
    <property type="match status" value="1"/>
</dbReference>
<proteinExistence type="inferred from homology"/>